<comment type="catalytic activity">
    <reaction evidence="7">
        <text>a 1,2-diacyl-sn-glycero-3-phospho-[alpha-D-6-acyl-mannopyranosyl-(1&lt;-&gt;6)-D-myo-inositol] + GDP-alpha-D-mannose = a 2-O-(alpha-D-mannosyl)-6-O-(6-O-acyl-alpha-D-mannosyl)-1-phosphatidyl-1D-myo-inositol + GDP + H(+)</text>
        <dbReference type="Rhea" id="RHEA:52444"/>
        <dbReference type="ChEBI" id="CHEBI:15378"/>
        <dbReference type="ChEBI" id="CHEBI:57527"/>
        <dbReference type="ChEBI" id="CHEBI:58189"/>
        <dbReference type="ChEBI" id="CHEBI:88053"/>
        <dbReference type="ChEBI" id="CHEBI:136625"/>
        <dbReference type="EC" id="2.4.1.346"/>
    </reaction>
</comment>
<gene>
    <name evidence="17" type="ORF">KDL01_02795</name>
</gene>
<evidence type="ECO:0000256" key="12">
    <source>
        <dbReference type="ARBA" id="ARBA00076875"/>
    </source>
</evidence>
<evidence type="ECO:0000259" key="16">
    <source>
        <dbReference type="Pfam" id="PF13439"/>
    </source>
</evidence>
<dbReference type="EC" id="2.4.1.346" evidence="10"/>
<keyword evidence="18" id="KW-1185">Reference proteome</keyword>
<evidence type="ECO:0000256" key="9">
    <source>
        <dbReference type="ARBA" id="ARBA00060651"/>
    </source>
</evidence>
<evidence type="ECO:0000256" key="8">
    <source>
        <dbReference type="ARBA" id="ARBA00052876"/>
    </source>
</evidence>
<keyword evidence="5" id="KW-0808">Transferase</keyword>
<evidence type="ECO:0000256" key="7">
    <source>
        <dbReference type="ARBA" id="ARBA00051960"/>
    </source>
</evidence>
<evidence type="ECO:0000256" key="2">
    <source>
        <dbReference type="ARBA" id="ARBA00009481"/>
    </source>
</evidence>
<dbReference type="GO" id="GO:0016020">
    <property type="term" value="C:membrane"/>
    <property type="evidence" value="ECO:0007669"/>
    <property type="project" value="GOC"/>
</dbReference>
<comment type="pathway">
    <text evidence="1">Lipid metabolism.</text>
</comment>
<organism evidence="17 18">
    <name type="scientific">Actinospica durhamensis</name>
    <dbReference type="NCBI Taxonomy" id="1508375"/>
    <lineage>
        <taxon>Bacteria</taxon>
        <taxon>Bacillati</taxon>
        <taxon>Actinomycetota</taxon>
        <taxon>Actinomycetes</taxon>
        <taxon>Catenulisporales</taxon>
        <taxon>Actinospicaceae</taxon>
        <taxon>Actinospica</taxon>
    </lineage>
</organism>
<dbReference type="PANTHER" id="PTHR45947:SF3">
    <property type="entry name" value="SULFOQUINOVOSYL TRANSFERASE SQD2"/>
    <property type="match status" value="1"/>
</dbReference>
<feature type="domain" description="Glycosyltransferase subfamily 4-like N-terminal" evidence="16">
    <location>
        <begin position="15"/>
        <end position="177"/>
    </location>
</feature>
<comment type="similarity">
    <text evidence="2">Belongs to the glycosyltransferase group 1 family. Glycosyltransferase 4 subfamily.</text>
</comment>
<dbReference type="InterPro" id="IPR050194">
    <property type="entry name" value="Glycosyltransferase_grp1"/>
</dbReference>
<evidence type="ECO:0000256" key="10">
    <source>
        <dbReference type="ARBA" id="ARBA00066957"/>
    </source>
</evidence>
<dbReference type="CDD" id="cd03801">
    <property type="entry name" value="GT4_PimA-like"/>
    <property type="match status" value="1"/>
</dbReference>
<dbReference type="GO" id="GO:0043750">
    <property type="term" value="F:phosphatidylinositol alpha-mannosyltransferase activity"/>
    <property type="evidence" value="ECO:0007669"/>
    <property type="project" value="UniProtKB-ARBA"/>
</dbReference>
<accession>A0A941ILV4</accession>
<keyword evidence="3" id="KW-0444">Lipid biosynthesis</keyword>
<protein>
    <recommendedName>
        <fullName evidence="10">phosphatidyl-myo-inositol dimannoside synthase</fullName>
        <ecNumber evidence="10">2.4.1.346</ecNumber>
    </recommendedName>
    <alternativeName>
        <fullName evidence="11">Alpha-D-mannose-alpha-(1-6)-phosphatidylmyo-inositol-mannosyltransferase</fullName>
    </alternativeName>
    <alternativeName>
        <fullName evidence="14">Alpha-mannosyltransferase</fullName>
    </alternativeName>
    <alternativeName>
        <fullName evidence="13">Guanosine diphosphomannose-phosphatidyl-inositol alpha-mannosyltransferase</fullName>
    </alternativeName>
    <alternativeName>
        <fullName evidence="12">Phosphatidylinositol alpha-mannosyltransferase</fullName>
    </alternativeName>
</protein>
<comment type="caution">
    <text evidence="17">The sequence shown here is derived from an EMBL/GenBank/DDBJ whole genome shotgun (WGS) entry which is preliminary data.</text>
</comment>
<evidence type="ECO:0000256" key="3">
    <source>
        <dbReference type="ARBA" id="ARBA00022516"/>
    </source>
</evidence>
<evidence type="ECO:0000313" key="18">
    <source>
        <dbReference type="Proteomes" id="UP000675781"/>
    </source>
</evidence>
<keyword evidence="6" id="KW-0443">Lipid metabolism</keyword>
<dbReference type="PANTHER" id="PTHR45947">
    <property type="entry name" value="SULFOQUINOVOSYL TRANSFERASE SQD2"/>
    <property type="match status" value="1"/>
</dbReference>
<evidence type="ECO:0000256" key="13">
    <source>
        <dbReference type="ARBA" id="ARBA00077842"/>
    </source>
</evidence>
<comment type="pathway">
    <text evidence="9">Phospholipid metabolism; phosphatidylinositol metabolism.</text>
</comment>
<reference evidence="17" key="1">
    <citation type="submission" date="2021-04" db="EMBL/GenBank/DDBJ databases">
        <title>Genome based classification of Actinospica acidithermotolerans sp. nov., an actinobacterium isolated from an Indonesian hot spring.</title>
        <authorList>
            <person name="Kusuma A.B."/>
            <person name="Putra K.E."/>
            <person name="Nafisah S."/>
            <person name="Loh J."/>
            <person name="Nouioui I."/>
            <person name="Goodfellow M."/>
        </authorList>
    </citation>
    <scope>NUCLEOTIDE SEQUENCE</scope>
    <source>
        <strain evidence="17">CSCA 57</strain>
    </source>
</reference>
<dbReference type="Pfam" id="PF13439">
    <property type="entry name" value="Glyco_transf_4"/>
    <property type="match status" value="1"/>
</dbReference>
<evidence type="ECO:0000256" key="4">
    <source>
        <dbReference type="ARBA" id="ARBA00022676"/>
    </source>
</evidence>
<dbReference type="InterPro" id="IPR028098">
    <property type="entry name" value="Glyco_trans_4-like_N"/>
</dbReference>
<sequence>MARTLVVTNDYPPRPGGIQAFVQAMVDGFTPSDVVVYASTWRGHVEECARYDRDKPYLTVRDKTTMMIPDPVRVRRAVDLAKAEGCDRVWFGAAAPLALMAPALRRGAGVQRLVATTHGHEAGWAQLPVARRLLRRIGEGVDVVTYLTEYYHREVGDVLSPAARARMTQLHPGVDVDAFHLGVRNEPETLELRRGFGLADRPTVVCVSRLVPRKGQDTLIKALPLIRKLVPDAALLIGSGGPYRGELERLVRETGVERDVVFSGPVSWAELPRLYAAGDVFAMPCRTRRGGLDIEGLGIVYLEAAALGMAVVGGDSGGAPDAVLDGETGYVVPGGGPDAVRSTAERVAELLADPAKAERMGKAGREWVEREWRWPLVQRKFQDLLGL</sequence>
<evidence type="ECO:0000259" key="15">
    <source>
        <dbReference type="Pfam" id="PF00534"/>
    </source>
</evidence>
<evidence type="ECO:0000256" key="1">
    <source>
        <dbReference type="ARBA" id="ARBA00005189"/>
    </source>
</evidence>
<feature type="domain" description="Glycosyl transferase family 1" evidence="15">
    <location>
        <begin position="199"/>
        <end position="367"/>
    </location>
</feature>
<dbReference type="FunFam" id="3.40.50.2000:FF:000069">
    <property type="entry name" value="Alpha-(1-6)-phosphatidylinositol monomannoside mannosyltransferase"/>
    <property type="match status" value="1"/>
</dbReference>
<proteinExistence type="inferred from homology"/>
<dbReference type="GO" id="GO:0009247">
    <property type="term" value="P:glycolipid biosynthetic process"/>
    <property type="evidence" value="ECO:0007669"/>
    <property type="project" value="UniProtKB-ARBA"/>
</dbReference>
<dbReference type="EMBL" id="JAGSOG010000007">
    <property type="protein sequence ID" value="MBR7832169.1"/>
    <property type="molecule type" value="Genomic_DNA"/>
</dbReference>
<name>A0A941ILV4_9ACTN</name>
<evidence type="ECO:0000256" key="5">
    <source>
        <dbReference type="ARBA" id="ARBA00022679"/>
    </source>
</evidence>
<dbReference type="InterPro" id="IPR001296">
    <property type="entry name" value="Glyco_trans_1"/>
</dbReference>
<evidence type="ECO:0000256" key="6">
    <source>
        <dbReference type="ARBA" id="ARBA00023098"/>
    </source>
</evidence>
<evidence type="ECO:0000256" key="11">
    <source>
        <dbReference type="ARBA" id="ARBA00075163"/>
    </source>
</evidence>
<dbReference type="GO" id="GO:0033164">
    <property type="term" value="F:initiation-specific glycolipid 1,6-alpha-mannosyltransferase activity"/>
    <property type="evidence" value="ECO:0007669"/>
    <property type="project" value="UniProtKB-ARBA"/>
</dbReference>
<evidence type="ECO:0000256" key="14">
    <source>
        <dbReference type="ARBA" id="ARBA00079381"/>
    </source>
</evidence>
<comment type="catalytic activity">
    <reaction evidence="8">
        <text>a 1,2-diacyl-sn-glycero-3-phospho-[alpha-D-mannopyranosyl-(1&lt;-&gt;6)-D-myo-inositol] + GDP-alpha-D-mannose = a 2,6-O-bis(alpha-D-mannopyranosyl)-1-phosphatidyl-1D-myo-inositol + GDP + H(+)</text>
        <dbReference type="Rhea" id="RHEA:52440"/>
        <dbReference type="ChEBI" id="CHEBI:15378"/>
        <dbReference type="ChEBI" id="CHEBI:57527"/>
        <dbReference type="ChEBI" id="CHEBI:58189"/>
        <dbReference type="ChEBI" id="CHEBI:87673"/>
        <dbReference type="ChEBI" id="CHEBI:136624"/>
        <dbReference type="EC" id="2.4.1.346"/>
    </reaction>
</comment>
<dbReference type="Gene3D" id="3.40.50.2000">
    <property type="entry name" value="Glycogen Phosphorylase B"/>
    <property type="match status" value="2"/>
</dbReference>
<dbReference type="Pfam" id="PF00534">
    <property type="entry name" value="Glycos_transf_1"/>
    <property type="match status" value="1"/>
</dbReference>
<dbReference type="RefSeq" id="WP_212526703.1">
    <property type="nucleotide sequence ID" value="NZ_JAGSOG010000007.1"/>
</dbReference>
<keyword evidence="4" id="KW-0328">Glycosyltransferase</keyword>
<evidence type="ECO:0000313" key="17">
    <source>
        <dbReference type="EMBL" id="MBR7832169.1"/>
    </source>
</evidence>
<dbReference type="Proteomes" id="UP000675781">
    <property type="component" value="Unassembled WGS sequence"/>
</dbReference>
<dbReference type="FunFam" id="3.40.50.2000:FF:000115">
    <property type="entry name" value="Alpha-(1-6)-phosphatidylinositol monomannoside mannosyltransferase"/>
    <property type="match status" value="1"/>
</dbReference>
<dbReference type="AlphaFoldDB" id="A0A941ILV4"/>
<dbReference type="SUPFAM" id="SSF53756">
    <property type="entry name" value="UDP-Glycosyltransferase/glycogen phosphorylase"/>
    <property type="match status" value="1"/>
</dbReference>